<dbReference type="EMBL" id="ML769399">
    <property type="protein sequence ID" value="KAE9406882.1"/>
    <property type="molecule type" value="Genomic_DNA"/>
</dbReference>
<dbReference type="PANTHER" id="PTHR43439:SF2">
    <property type="entry name" value="ENZYME, PUTATIVE (JCVI)-RELATED"/>
    <property type="match status" value="1"/>
</dbReference>
<dbReference type="InterPro" id="IPR000873">
    <property type="entry name" value="AMP-dep_synth/lig_dom"/>
</dbReference>
<dbReference type="AlphaFoldDB" id="A0A6A4I4N8"/>
<sequence length="1087" mass="118876">MSSALTTILPSLGKSSLNLPDLLDFHLEHNPDYPVYVYAEPGSNRAAEIRMLEYIRAAHRIGKAIRGGDSQPGDVIAIVANLDAIVYSALIVGIMKAGLVPFPISPRNSPTALLHLIRESSAHRIIVTQATLQAVVDGLKAELETFDPTYALSFEEAPALHDAYPFLGKETAEDPFTPISATFSPKDLDKSIYLHSSGSTGLPKPILYTYQFIKDASALMHIPKLREAISERPINGAIGLPTFHMMGFFFQVLIPLYGLVTTAIFAPTVTRPDAVPILGTAENVLEAAKIVKVSAMMTVPTFLHIWSQSEDAVEFLRTLRVLSYAGGPLPPRTAESLISRGVIVASAFGGTEFGAVSELRMDNETWQYFEFREGTNIRWVAQGDGTYEAQFLTSETHHVAIENLPDIPGYSTSDLFEPHPTIPNLWKIVGRIDDVIIHSSGEKTVPAPMEAIISANPIVSAAIMFGRQRDQPGILLEPLPAYEVDVNDSAQVSKFRNQIWPAIEEANKVAPAFSRIFKEMILVVDHQKPLPRVGKGTVARKAALALYDSEIDNLYETIESNSGGDSIEPPKSWEVADIQPWLVGQISDILSAEAPAITADLFENGFDSLSATILRLRLVGAFRKSGIASLASTITQGIVYNYPTIEMLADVLEKVVANPSEGAIALNASKSHEESIEEMISKYSQGLDAPLPHPVPVDPTQQYVLLTGSTGNLGAQLLESLLLNDSVSRVYTLNRPSSKTSMHERHLARFQDKALDVSLLSSPKLVFLAGETSRDDLGLPEDTLKELRQNLTMVIHNAWRLDFNLSLASFESHVKGSRVLIDLARSSRHSSSVRFLFTSSISSTQSWDAKTQGPYPEHVIVDAKYAVGGGYGESKYVTERILAKSGLEATSFRIGQVTGGAPNGAWATSDWVPILVRSSLSIGVLPDAFGVISWIPMDAVCNALLDVGFSREPAPIAVNVVHPKPVSWTYVVQNIRAALVEEKHLSSDSLPLVPYHDWVDTVEKHTKNPTGADTQNIPAVKLLDFFRLQSNADDVIRKSGETTCESTGLPPLQTANVERLSERIRNLKPLDDIIARKWVRYWIDAGL</sequence>
<dbReference type="OrthoDB" id="429813at2759"/>
<evidence type="ECO:0000313" key="6">
    <source>
        <dbReference type="Proteomes" id="UP000799118"/>
    </source>
</evidence>
<reference evidence="5" key="1">
    <citation type="journal article" date="2019" name="Environ. Microbiol.">
        <title>Fungal ecological strategies reflected in gene transcription - a case study of two litter decomposers.</title>
        <authorList>
            <person name="Barbi F."/>
            <person name="Kohler A."/>
            <person name="Barry K."/>
            <person name="Baskaran P."/>
            <person name="Daum C."/>
            <person name="Fauchery L."/>
            <person name="Ihrmark K."/>
            <person name="Kuo A."/>
            <person name="LaButti K."/>
            <person name="Lipzen A."/>
            <person name="Morin E."/>
            <person name="Grigoriev I.V."/>
            <person name="Henrissat B."/>
            <person name="Lindahl B."/>
            <person name="Martin F."/>
        </authorList>
    </citation>
    <scope>NUCLEOTIDE SEQUENCE</scope>
    <source>
        <strain evidence="5">JB14</strain>
    </source>
</reference>
<dbReference type="SUPFAM" id="SSF51735">
    <property type="entry name" value="NAD(P)-binding Rossmann-fold domains"/>
    <property type="match status" value="1"/>
</dbReference>
<dbReference type="Pfam" id="PF23562">
    <property type="entry name" value="AMP-binding_C_3"/>
    <property type="match status" value="1"/>
</dbReference>
<dbReference type="InterPro" id="IPR020845">
    <property type="entry name" value="AMP-binding_CS"/>
</dbReference>
<evidence type="ECO:0000256" key="1">
    <source>
        <dbReference type="ARBA" id="ARBA00022450"/>
    </source>
</evidence>
<dbReference type="InterPro" id="IPR036736">
    <property type="entry name" value="ACP-like_sf"/>
</dbReference>
<organism evidence="5 6">
    <name type="scientific">Gymnopus androsaceus JB14</name>
    <dbReference type="NCBI Taxonomy" id="1447944"/>
    <lineage>
        <taxon>Eukaryota</taxon>
        <taxon>Fungi</taxon>
        <taxon>Dikarya</taxon>
        <taxon>Basidiomycota</taxon>
        <taxon>Agaricomycotina</taxon>
        <taxon>Agaricomycetes</taxon>
        <taxon>Agaricomycetidae</taxon>
        <taxon>Agaricales</taxon>
        <taxon>Marasmiineae</taxon>
        <taxon>Omphalotaceae</taxon>
        <taxon>Gymnopus</taxon>
    </lineage>
</organism>
<dbReference type="InterPro" id="IPR013120">
    <property type="entry name" value="FAR_NAD-bd"/>
</dbReference>
<dbReference type="InterPro" id="IPR036291">
    <property type="entry name" value="NAD(P)-bd_dom_sf"/>
</dbReference>
<dbReference type="SUPFAM" id="SSF47336">
    <property type="entry name" value="ACP-like"/>
    <property type="match status" value="1"/>
</dbReference>
<evidence type="ECO:0000313" key="5">
    <source>
        <dbReference type="EMBL" id="KAE9406882.1"/>
    </source>
</evidence>
<keyword evidence="1" id="KW-0596">Phosphopantetheine</keyword>
<keyword evidence="2" id="KW-0597">Phosphoprotein</keyword>
<dbReference type="Pfam" id="PF00501">
    <property type="entry name" value="AMP-binding"/>
    <property type="match status" value="1"/>
</dbReference>
<dbReference type="PANTHER" id="PTHR43439">
    <property type="entry name" value="PHENYLACETATE-COENZYME A LIGASE"/>
    <property type="match status" value="1"/>
</dbReference>
<evidence type="ECO:0000256" key="2">
    <source>
        <dbReference type="ARBA" id="ARBA00022553"/>
    </source>
</evidence>
<dbReference type="SUPFAM" id="SSF56801">
    <property type="entry name" value="Acetyl-CoA synthetase-like"/>
    <property type="match status" value="1"/>
</dbReference>
<evidence type="ECO:0000259" key="3">
    <source>
        <dbReference type="Pfam" id="PF00501"/>
    </source>
</evidence>
<proteinExistence type="predicted"/>
<dbReference type="Gene3D" id="3.40.50.12780">
    <property type="entry name" value="N-terminal domain of ligase-like"/>
    <property type="match status" value="1"/>
</dbReference>
<gene>
    <name evidence="5" type="ORF">BT96DRAFT_851222</name>
</gene>
<feature type="domain" description="AMP-dependent synthetase/ligase" evidence="3">
    <location>
        <begin position="28"/>
        <end position="359"/>
    </location>
</feature>
<protein>
    <submittedName>
        <fullName evidence="5">Aminoadipate reductase</fullName>
    </submittedName>
</protein>
<accession>A0A6A4I4N8</accession>
<dbReference type="Proteomes" id="UP000799118">
    <property type="component" value="Unassembled WGS sequence"/>
</dbReference>
<keyword evidence="6" id="KW-1185">Reference proteome</keyword>
<dbReference type="Gene3D" id="3.40.50.720">
    <property type="entry name" value="NAD(P)-binding Rossmann-like Domain"/>
    <property type="match status" value="1"/>
</dbReference>
<dbReference type="Gene3D" id="1.10.1200.10">
    <property type="entry name" value="ACP-like"/>
    <property type="match status" value="1"/>
</dbReference>
<evidence type="ECO:0000259" key="4">
    <source>
        <dbReference type="Pfam" id="PF07993"/>
    </source>
</evidence>
<dbReference type="InterPro" id="IPR051414">
    <property type="entry name" value="Adenylate-forming_Reductase"/>
</dbReference>
<dbReference type="PROSITE" id="PS00455">
    <property type="entry name" value="AMP_BINDING"/>
    <property type="match status" value="1"/>
</dbReference>
<dbReference type="InterPro" id="IPR042099">
    <property type="entry name" value="ANL_N_sf"/>
</dbReference>
<dbReference type="Pfam" id="PF07993">
    <property type="entry name" value="NAD_binding_4"/>
    <property type="match status" value="1"/>
</dbReference>
<name>A0A6A4I4N8_9AGAR</name>
<feature type="domain" description="Thioester reductase (TE)" evidence="4">
    <location>
        <begin position="706"/>
        <end position="943"/>
    </location>
</feature>